<evidence type="ECO:0000256" key="9">
    <source>
        <dbReference type="ARBA" id="ARBA00023242"/>
    </source>
</evidence>
<dbReference type="GO" id="GO:0008270">
    <property type="term" value="F:zinc ion binding"/>
    <property type="evidence" value="ECO:0007669"/>
    <property type="project" value="UniProtKB-KW"/>
</dbReference>
<dbReference type="Pfam" id="PF00096">
    <property type="entry name" value="zf-C2H2"/>
    <property type="match status" value="1"/>
</dbReference>
<dbReference type="SMART" id="SM00355">
    <property type="entry name" value="ZnF_C2H2"/>
    <property type="match status" value="3"/>
</dbReference>
<sequence>MLSCLARPSWSESLASRFSCTFSISKTASSTTCILSSVSEIRSSASSILLLRLQNQTEENREAETGADGEDCGGAEPERDSDPERHLQPEIEVKTEDSSEPETDDRDNDWKEPREHQSGLDSVGYLKKRLKIDKKSNSCNECGKIFKNKRDLTQHIRIHTREKPFSCSDCGRRFNYKPTLKFHTAHHRGDKPFSCSVCDRRFCWPSQLKSHKCVGGTSQGAFKLSFLFRKVPN</sequence>
<name>A0A3Q3KZT4_9LABR</name>
<dbReference type="InParanoid" id="A0A3Q3KZT4"/>
<evidence type="ECO:0000313" key="14">
    <source>
        <dbReference type="Proteomes" id="UP000261660"/>
    </source>
</evidence>
<dbReference type="PANTHER" id="PTHR16515">
    <property type="entry name" value="PR DOMAIN ZINC FINGER PROTEIN"/>
    <property type="match status" value="1"/>
</dbReference>
<feature type="domain" description="C2H2-type" evidence="12">
    <location>
        <begin position="137"/>
        <end position="164"/>
    </location>
</feature>
<dbReference type="GO" id="GO:0010468">
    <property type="term" value="P:regulation of gene expression"/>
    <property type="evidence" value="ECO:0007669"/>
    <property type="project" value="TreeGrafter"/>
</dbReference>
<evidence type="ECO:0000256" key="4">
    <source>
        <dbReference type="ARBA" id="ARBA00022771"/>
    </source>
</evidence>
<keyword evidence="2" id="KW-0479">Metal-binding</keyword>
<evidence type="ECO:0000256" key="11">
    <source>
        <dbReference type="SAM" id="MobiDB-lite"/>
    </source>
</evidence>
<evidence type="ECO:0000256" key="10">
    <source>
        <dbReference type="PROSITE-ProRule" id="PRU00042"/>
    </source>
</evidence>
<organism evidence="13 14">
    <name type="scientific">Labrus bergylta</name>
    <name type="common">ballan wrasse</name>
    <dbReference type="NCBI Taxonomy" id="56723"/>
    <lineage>
        <taxon>Eukaryota</taxon>
        <taxon>Metazoa</taxon>
        <taxon>Chordata</taxon>
        <taxon>Craniata</taxon>
        <taxon>Vertebrata</taxon>
        <taxon>Euteleostomi</taxon>
        <taxon>Actinopterygii</taxon>
        <taxon>Neopterygii</taxon>
        <taxon>Teleostei</taxon>
        <taxon>Neoteleostei</taxon>
        <taxon>Acanthomorphata</taxon>
        <taxon>Eupercaria</taxon>
        <taxon>Labriformes</taxon>
        <taxon>Labridae</taxon>
        <taxon>Labrus</taxon>
    </lineage>
</organism>
<evidence type="ECO:0000259" key="12">
    <source>
        <dbReference type="PROSITE" id="PS50157"/>
    </source>
</evidence>
<keyword evidence="4 10" id="KW-0863">Zinc-finger</keyword>
<dbReference type="AlphaFoldDB" id="A0A3Q3KZT4"/>
<dbReference type="PROSITE" id="PS50157">
    <property type="entry name" value="ZINC_FINGER_C2H2_2"/>
    <property type="match status" value="2"/>
</dbReference>
<keyword evidence="14" id="KW-1185">Reference proteome</keyword>
<keyword evidence="9" id="KW-0539">Nucleus</keyword>
<dbReference type="SUPFAM" id="SSF57667">
    <property type="entry name" value="beta-beta-alpha zinc fingers"/>
    <property type="match status" value="2"/>
</dbReference>
<proteinExistence type="predicted"/>
<evidence type="ECO:0000256" key="6">
    <source>
        <dbReference type="ARBA" id="ARBA00023015"/>
    </source>
</evidence>
<evidence type="ECO:0000313" key="13">
    <source>
        <dbReference type="Ensembl" id="ENSLBEP00000002129.1"/>
    </source>
</evidence>
<dbReference type="FunFam" id="3.30.160.60:FF:000965">
    <property type="entry name" value="Neurotrophin receptor-interacting factor homolog"/>
    <property type="match status" value="1"/>
</dbReference>
<evidence type="ECO:0000256" key="1">
    <source>
        <dbReference type="ARBA" id="ARBA00004123"/>
    </source>
</evidence>
<keyword evidence="3" id="KW-0677">Repeat</keyword>
<dbReference type="PROSITE" id="PS00028">
    <property type="entry name" value="ZINC_FINGER_C2H2_1"/>
    <property type="match status" value="2"/>
</dbReference>
<dbReference type="Ensembl" id="ENSLBET00000002258.1">
    <property type="protein sequence ID" value="ENSLBEP00000002129.1"/>
    <property type="gene ID" value="ENSLBEG00000001672.1"/>
</dbReference>
<feature type="compositionally biased region" description="Basic and acidic residues" evidence="11">
    <location>
        <begin position="108"/>
        <end position="118"/>
    </location>
</feature>
<feature type="compositionally biased region" description="Acidic residues" evidence="11">
    <location>
        <begin position="98"/>
        <end position="107"/>
    </location>
</feature>
<evidence type="ECO:0000256" key="2">
    <source>
        <dbReference type="ARBA" id="ARBA00022723"/>
    </source>
</evidence>
<dbReference type="PANTHER" id="PTHR16515:SF49">
    <property type="entry name" value="GASTRULA ZINC FINGER PROTEIN XLCGF49.1-LIKE-RELATED"/>
    <property type="match status" value="1"/>
</dbReference>
<keyword evidence="5" id="KW-0862">Zinc</keyword>
<dbReference type="InterPro" id="IPR036236">
    <property type="entry name" value="Znf_C2H2_sf"/>
</dbReference>
<dbReference type="GO" id="GO:0003677">
    <property type="term" value="F:DNA binding"/>
    <property type="evidence" value="ECO:0007669"/>
    <property type="project" value="UniProtKB-KW"/>
</dbReference>
<keyword evidence="6" id="KW-0805">Transcription regulation</keyword>
<keyword evidence="7" id="KW-0238">DNA-binding</keyword>
<dbReference type="GO" id="GO:0005634">
    <property type="term" value="C:nucleus"/>
    <property type="evidence" value="ECO:0007669"/>
    <property type="project" value="UniProtKB-SubCell"/>
</dbReference>
<feature type="compositionally biased region" description="Basic and acidic residues" evidence="11">
    <location>
        <begin position="76"/>
        <end position="97"/>
    </location>
</feature>
<reference evidence="13" key="2">
    <citation type="submission" date="2025-09" db="UniProtKB">
        <authorList>
            <consortium name="Ensembl"/>
        </authorList>
    </citation>
    <scope>IDENTIFICATION</scope>
</reference>
<dbReference type="InterPro" id="IPR050331">
    <property type="entry name" value="Zinc_finger"/>
</dbReference>
<protein>
    <recommendedName>
        <fullName evidence="12">C2H2-type domain-containing protein</fullName>
    </recommendedName>
</protein>
<feature type="region of interest" description="Disordered" evidence="11">
    <location>
        <begin position="57"/>
        <end position="119"/>
    </location>
</feature>
<dbReference type="FunFam" id="3.30.160.60:FF:001384">
    <property type="entry name" value="Zinc finger protein"/>
    <property type="match status" value="1"/>
</dbReference>
<feature type="domain" description="C2H2-type" evidence="12">
    <location>
        <begin position="165"/>
        <end position="192"/>
    </location>
</feature>
<comment type="subcellular location">
    <subcellularLocation>
        <location evidence="1">Nucleus</location>
    </subcellularLocation>
</comment>
<accession>A0A3Q3KZT4</accession>
<keyword evidence="8" id="KW-0804">Transcription</keyword>
<dbReference type="STRING" id="56723.ENSLBEP00000002129"/>
<reference evidence="13" key="1">
    <citation type="submission" date="2025-08" db="UniProtKB">
        <authorList>
            <consortium name="Ensembl"/>
        </authorList>
    </citation>
    <scope>IDENTIFICATION</scope>
</reference>
<evidence type="ECO:0000256" key="7">
    <source>
        <dbReference type="ARBA" id="ARBA00023125"/>
    </source>
</evidence>
<dbReference type="Proteomes" id="UP000261660">
    <property type="component" value="Unplaced"/>
</dbReference>
<dbReference type="InterPro" id="IPR013087">
    <property type="entry name" value="Znf_C2H2_type"/>
</dbReference>
<evidence type="ECO:0000256" key="3">
    <source>
        <dbReference type="ARBA" id="ARBA00022737"/>
    </source>
</evidence>
<dbReference type="Gene3D" id="3.30.160.60">
    <property type="entry name" value="Classic Zinc Finger"/>
    <property type="match status" value="3"/>
</dbReference>
<evidence type="ECO:0000256" key="5">
    <source>
        <dbReference type="ARBA" id="ARBA00022833"/>
    </source>
</evidence>
<dbReference type="GeneTree" id="ENSGT01150000286958"/>
<evidence type="ECO:0000256" key="8">
    <source>
        <dbReference type="ARBA" id="ARBA00023163"/>
    </source>
</evidence>